<dbReference type="GO" id="GO:0009424">
    <property type="term" value="C:bacterial-type flagellum hook"/>
    <property type="evidence" value="ECO:0007669"/>
    <property type="project" value="TreeGrafter"/>
</dbReference>
<feature type="domain" description="Flagellar basal body rod protein N-terminal" evidence="6">
    <location>
        <begin position="3"/>
        <end position="28"/>
    </location>
</feature>
<evidence type="ECO:0000259" key="6">
    <source>
        <dbReference type="Pfam" id="PF00460"/>
    </source>
</evidence>
<proteinExistence type="inferred from homology"/>
<dbReference type="InterPro" id="IPR037058">
    <property type="entry name" value="Falgellar_hook_FlgE_sf"/>
</dbReference>
<dbReference type="EMBL" id="CADCWD010000064">
    <property type="protein sequence ID" value="CAA9539532.1"/>
    <property type="molecule type" value="Genomic_DNA"/>
</dbReference>
<protein>
    <recommendedName>
        <fullName evidence="3 5">Flagellar hook protein FlgE</fullName>
    </recommendedName>
</protein>
<feature type="domain" description="Flagellar basal-body/hook protein C-terminal" evidence="7">
    <location>
        <begin position="379"/>
        <end position="424"/>
    </location>
</feature>
<dbReference type="InterPro" id="IPR020013">
    <property type="entry name" value="Flagellar_FlgE/F/G"/>
</dbReference>
<name>A0A6J4U3A8_9SPHN</name>
<dbReference type="GO" id="GO:0009425">
    <property type="term" value="C:bacterial-type flagellum basal body"/>
    <property type="evidence" value="ECO:0007669"/>
    <property type="project" value="UniProtKB-SubCell"/>
</dbReference>
<evidence type="ECO:0000259" key="7">
    <source>
        <dbReference type="Pfam" id="PF06429"/>
    </source>
</evidence>
<keyword evidence="4 5" id="KW-0975">Bacterial flagellum</keyword>
<dbReference type="SUPFAM" id="SSF117143">
    <property type="entry name" value="Flagellar hook protein flgE"/>
    <property type="match status" value="1"/>
</dbReference>
<feature type="domain" description="Flagellar hook protein FlgE/F/G-like D1" evidence="9">
    <location>
        <begin position="78"/>
        <end position="130"/>
    </location>
</feature>
<dbReference type="Pfam" id="PF00460">
    <property type="entry name" value="Flg_bb_rod"/>
    <property type="match status" value="1"/>
</dbReference>
<gene>
    <name evidence="10" type="ORF">AVDCRST_MAG23-1774</name>
</gene>
<evidence type="ECO:0000256" key="3">
    <source>
        <dbReference type="ARBA" id="ARBA00019015"/>
    </source>
</evidence>
<comment type="similarity">
    <text evidence="2 5">Belongs to the flagella basal body rod proteins family.</text>
</comment>
<dbReference type="AlphaFoldDB" id="A0A6J4U3A8"/>
<evidence type="ECO:0000256" key="1">
    <source>
        <dbReference type="ARBA" id="ARBA00004117"/>
    </source>
</evidence>
<dbReference type="PANTHER" id="PTHR30435:SF1">
    <property type="entry name" value="FLAGELLAR HOOK PROTEIN FLGE"/>
    <property type="match status" value="1"/>
</dbReference>
<reference evidence="10" key="1">
    <citation type="submission" date="2020-02" db="EMBL/GenBank/DDBJ databases">
        <authorList>
            <person name="Meier V. D."/>
        </authorList>
    </citation>
    <scope>NUCLEOTIDE SEQUENCE</scope>
    <source>
        <strain evidence="10">AVDCRST_MAG23</strain>
    </source>
</reference>
<dbReference type="NCBIfam" id="TIGR03506">
    <property type="entry name" value="FlgEFG_subfam"/>
    <property type="match status" value="1"/>
</dbReference>
<evidence type="ECO:0000313" key="10">
    <source>
        <dbReference type="EMBL" id="CAA9539532.1"/>
    </source>
</evidence>
<feature type="domain" description="Flagellar hook protein FlgE D2" evidence="8">
    <location>
        <begin position="178"/>
        <end position="306"/>
    </location>
</feature>
<organism evidence="10">
    <name type="scientific">uncultured Sphingosinicella sp</name>
    <dbReference type="NCBI Taxonomy" id="478748"/>
    <lineage>
        <taxon>Bacteria</taxon>
        <taxon>Pseudomonadati</taxon>
        <taxon>Pseudomonadota</taxon>
        <taxon>Alphaproteobacteria</taxon>
        <taxon>Sphingomonadales</taxon>
        <taxon>Sphingosinicellaceae</taxon>
        <taxon>Sphingosinicella</taxon>
        <taxon>environmental samples</taxon>
    </lineage>
</organism>
<dbReference type="Pfam" id="PF22692">
    <property type="entry name" value="LlgE_F_G_D1"/>
    <property type="match status" value="1"/>
</dbReference>
<evidence type="ECO:0000256" key="4">
    <source>
        <dbReference type="ARBA" id="ARBA00023143"/>
    </source>
</evidence>
<keyword evidence="10" id="KW-0282">Flagellum</keyword>
<comment type="function">
    <text evidence="5">A flexible structure which links the flagellar filament to the drive apparatus in the basal body.</text>
</comment>
<evidence type="ECO:0000256" key="2">
    <source>
        <dbReference type="ARBA" id="ARBA00009677"/>
    </source>
</evidence>
<dbReference type="Pfam" id="PF06429">
    <property type="entry name" value="Flg_bbr_C"/>
    <property type="match status" value="1"/>
</dbReference>
<evidence type="ECO:0000259" key="8">
    <source>
        <dbReference type="Pfam" id="PF07559"/>
    </source>
</evidence>
<dbReference type="InterPro" id="IPR001444">
    <property type="entry name" value="Flag_bb_rod_N"/>
</dbReference>
<dbReference type="Pfam" id="PF07559">
    <property type="entry name" value="FlgE_D2"/>
    <property type="match status" value="1"/>
</dbReference>
<dbReference type="InterPro" id="IPR011491">
    <property type="entry name" value="FlgE_D2"/>
</dbReference>
<keyword evidence="10" id="KW-0969">Cilium</keyword>
<dbReference type="PANTHER" id="PTHR30435">
    <property type="entry name" value="FLAGELLAR PROTEIN"/>
    <property type="match status" value="1"/>
</dbReference>
<dbReference type="GO" id="GO:0005829">
    <property type="term" value="C:cytosol"/>
    <property type="evidence" value="ECO:0007669"/>
    <property type="project" value="TreeGrafter"/>
</dbReference>
<dbReference type="InterPro" id="IPR053967">
    <property type="entry name" value="LlgE_F_G-like_D1"/>
</dbReference>
<dbReference type="InterPro" id="IPR010930">
    <property type="entry name" value="Flg_bb/hook_C_dom"/>
</dbReference>
<keyword evidence="10" id="KW-0966">Cell projection</keyword>
<evidence type="ECO:0000259" key="9">
    <source>
        <dbReference type="Pfam" id="PF22692"/>
    </source>
</evidence>
<dbReference type="GO" id="GO:0071978">
    <property type="term" value="P:bacterial-type flagellum-dependent swarming motility"/>
    <property type="evidence" value="ECO:0007669"/>
    <property type="project" value="TreeGrafter"/>
</dbReference>
<dbReference type="Gene3D" id="2.60.98.20">
    <property type="entry name" value="Flagellar hook protein FlgE"/>
    <property type="match status" value="1"/>
</dbReference>
<sequence length="426" mass="44313">MSFYTSLSGLKGAQTDLGTVSNNIANVGSFGFKKSRAQFGDIVAASRTTAGQGTRLKKIEQQFSQGGFEASSKELDLAIAGNGFFMTRDGLTGGSTYFSRNGSFAIDSERYLVDSNGSYVQVLPVDPEGNVTSGGITSARNLQLPLTSGTPRATSLMELSIGFPSNADIPADRSQYSGGYTFDRLDPNSYNHSTQTVVYDSTGKALPATLYFARTQSTATGDPTNTWDTYLFVGSEQASAGGTPPTPLTLEFDAAGALVSPTAPATFSPVQPAGASAPIGLTLDFGAATNQATGTFTLASLEQDGFTAGKLDDVSISEEGLVTATFSNGETQALGKLVLATFSNPTGLKQRGDARWSVTGDSGDAIVGAAGEDGFGRVQSGALERANVDITEELVALIAAQRNFQANAKAIETANNMTQAIFNLRS</sequence>
<dbReference type="InterPro" id="IPR037925">
    <property type="entry name" value="FlgE/F/G-like"/>
</dbReference>
<comment type="subcellular location">
    <subcellularLocation>
        <location evidence="1 5">Bacterial flagellum basal body</location>
    </subcellularLocation>
</comment>
<accession>A0A6J4U3A8</accession>
<evidence type="ECO:0000256" key="5">
    <source>
        <dbReference type="RuleBase" id="RU362116"/>
    </source>
</evidence>